<protein>
    <submittedName>
        <fullName evidence="7">Uncharacterized protein</fullName>
    </submittedName>
</protein>
<feature type="domain" description="Vesicle tethering protein Uso1/P115-like head" evidence="5">
    <location>
        <begin position="339"/>
        <end position="650"/>
    </location>
</feature>
<dbReference type="Proteomes" id="UP001586593">
    <property type="component" value="Unassembled WGS sequence"/>
</dbReference>
<feature type="region of interest" description="Disordered" evidence="4">
    <location>
        <begin position="888"/>
        <end position="917"/>
    </location>
</feature>
<dbReference type="SUPFAM" id="SSF48371">
    <property type="entry name" value="ARM repeat"/>
    <property type="match status" value="1"/>
</dbReference>
<dbReference type="InterPro" id="IPR006955">
    <property type="entry name" value="Uso1_p115_C"/>
</dbReference>
<keyword evidence="2" id="KW-0333">Golgi apparatus</keyword>
<dbReference type="PANTHER" id="PTHR10013:SF0">
    <property type="entry name" value="GENERAL VESICULAR TRANSPORT FACTOR P115"/>
    <property type="match status" value="1"/>
</dbReference>
<accession>A0ABR3Y273</accession>
<dbReference type="InterPro" id="IPR016024">
    <property type="entry name" value="ARM-type_fold"/>
</dbReference>
<evidence type="ECO:0000259" key="6">
    <source>
        <dbReference type="Pfam" id="PF04871"/>
    </source>
</evidence>
<evidence type="ECO:0000256" key="1">
    <source>
        <dbReference type="ARBA" id="ARBA00004555"/>
    </source>
</evidence>
<evidence type="ECO:0000256" key="2">
    <source>
        <dbReference type="ARBA" id="ARBA00023034"/>
    </source>
</evidence>
<dbReference type="InterPro" id="IPR011989">
    <property type="entry name" value="ARM-like"/>
</dbReference>
<evidence type="ECO:0000259" key="5">
    <source>
        <dbReference type="Pfam" id="PF04869"/>
    </source>
</evidence>
<feature type="domain" description="Uso1/p115-like vesicle tethering protein C-terminal" evidence="6">
    <location>
        <begin position="792"/>
        <end position="915"/>
    </location>
</feature>
<keyword evidence="3" id="KW-0175">Coiled coil</keyword>
<dbReference type="InterPro" id="IPR006953">
    <property type="entry name" value="Vesicle_Uso1_P115_head"/>
</dbReference>
<keyword evidence="8" id="KW-1185">Reference proteome</keyword>
<feature type="region of interest" description="Disordered" evidence="4">
    <location>
        <begin position="842"/>
        <end position="864"/>
    </location>
</feature>
<comment type="caution">
    <text evidence="7">The sequence shown here is derived from an EMBL/GenBank/DDBJ whole genome shotgun (WGS) entry which is preliminary data.</text>
</comment>
<evidence type="ECO:0000256" key="4">
    <source>
        <dbReference type="SAM" id="MobiDB-lite"/>
    </source>
</evidence>
<dbReference type="EMBL" id="JAZHXJ010000020">
    <property type="protein sequence ID" value="KAL1881968.1"/>
    <property type="molecule type" value="Genomic_DNA"/>
</dbReference>
<evidence type="ECO:0000313" key="8">
    <source>
        <dbReference type="Proteomes" id="UP001586593"/>
    </source>
</evidence>
<organism evidence="7 8">
    <name type="scientific">Phialemonium thermophilum</name>
    <dbReference type="NCBI Taxonomy" id="223376"/>
    <lineage>
        <taxon>Eukaryota</taxon>
        <taxon>Fungi</taxon>
        <taxon>Dikarya</taxon>
        <taxon>Ascomycota</taxon>
        <taxon>Pezizomycotina</taxon>
        <taxon>Sordariomycetes</taxon>
        <taxon>Sordariomycetidae</taxon>
        <taxon>Cephalothecales</taxon>
        <taxon>Cephalothecaceae</taxon>
        <taxon>Phialemonium</taxon>
    </lineage>
</organism>
<reference evidence="7 8" key="1">
    <citation type="journal article" date="2024" name="Commun. Biol.">
        <title>Comparative genomic analysis of thermophilic fungi reveals convergent evolutionary adaptations and gene losses.</title>
        <authorList>
            <person name="Steindorff A.S."/>
            <person name="Aguilar-Pontes M.V."/>
            <person name="Robinson A.J."/>
            <person name="Andreopoulos B."/>
            <person name="LaButti K."/>
            <person name="Kuo A."/>
            <person name="Mondo S."/>
            <person name="Riley R."/>
            <person name="Otillar R."/>
            <person name="Haridas S."/>
            <person name="Lipzen A."/>
            <person name="Grimwood J."/>
            <person name="Schmutz J."/>
            <person name="Clum A."/>
            <person name="Reid I.D."/>
            <person name="Moisan M.C."/>
            <person name="Butler G."/>
            <person name="Nguyen T.T.M."/>
            <person name="Dewar K."/>
            <person name="Conant G."/>
            <person name="Drula E."/>
            <person name="Henrissat B."/>
            <person name="Hansel C."/>
            <person name="Singer S."/>
            <person name="Hutchinson M.I."/>
            <person name="de Vries R.P."/>
            <person name="Natvig D.O."/>
            <person name="Powell A.J."/>
            <person name="Tsang A."/>
            <person name="Grigoriev I.V."/>
        </authorList>
    </citation>
    <scope>NUCLEOTIDE SEQUENCE [LARGE SCALE GENOMIC DNA]</scope>
    <source>
        <strain evidence="7 8">ATCC 24622</strain>
    </source>
</reference>
<feature type="compositionally biased region" description="Acidic residues" evidence="4">
    <location>
        <begin position="899"/>
        <end position="917"/>
    </location>
</feature>
<comment type="subcellular location">
    <subcellularLocation>
        <location evidence="1">Golgi apparatus</location>
    </subcellularLocation>
</comment>
<gene>
    <name evidence="7" type="ORF">VTK73DRAFT_3297</name>
</gene>
<proteinExistence type="predicted"/>
<name>A0ABR3Y273_9PEZI</name>
<dbReference type="Gene3D" id="1.25.10.10">
    <property type="entry name" value="Leucine-rich Repeat Variant"/>
    <property type="match status" value="1"/>
</dbReference>
<dbReference type="InterPro" id="IPR024095">
    <property type="entry name" value="Vesicle_P115"/>
</dbReference>
<dbReference type="Pfam" id="PF04869">
    <property type="entry name" value="Uso1_p115_head"/>
    <property type="match status" value="1"/>
</dbReference>
<dbReference type="PANTHER" id="PTHR10013">
    <property type="entry name" value="GENERAL VESICULAR TRANSPORT FACTOR P115"/>
    <property type="match status" value="1"/>
</dbReference>
<sequence>MFSIATAPAKQSVGDTISILSGRLASATLLEDRRAAILGLRSFAKEYPASVASGALRSLIGSLSKDGEDVDTVKVVLETLLMLFNPNEDSPEASEEIALWLADEFTQRQENISLLLDFLESGDFYSRLYSLQLLAAILSARTERTEECVLNARLGISRLVAILDDRRDAIRNEGIALLTYLTPTSLEIQKLVAFESAFERVFAIIESEGGLIEGDRVVEDCLILLANLLRLNSSNQSLFRETGYVPRLSRLLETAYTSDEDGKEIAAWAEAQKNRNIYALLAVIRLFLDAGSPGTVQNQAAFWQHGILYHALQLAFSPSAEIQIRSEALVTCADIIRGNTTLQENFAQLQVLSPLDLETGDTNGQTNGAPKVFVIDGLLDITLGVQALQVFDLRLAACECLKAYFFRHDEVRQHFLRRAIEGHKSDIDETGNILTTLLRPPGEMASSDPYKYWFAAVLMLHLLNDNPATKALAMAVTEGDESKGEEVVTSIQTITAHLLGSISRGEDSRISVGYLMLLICWLFEDLDGVNDFLGEGSNVQGLIQGAIQNAHGDPIVQGLCAMLLGVVYEFSTKDSPIPRASLQPILTSRLGRDRYVEKLSKLRSHPFMRDYEVLPQKLDLLSGQKLPDVYFDSSFVDFFKDNYSRLIRAIDREPVLEISVVTNGVQKGISREMVDSLRSQVEDQGRALQSAQLELESLGRRLEQQQADHKQEVAKLKSVNEGLQRHHDEELAKLRTQHSQREQDLEKQIESARKAAASEAEKVHRRVEAEKADLRATISRLEVDVMKANTSKAQELQSLRKEYDTKLSEQEVLLQRAKKTIADLETTVKDLKSKCASLEERLKSSEEETQKMASQLEQKDEEKQAVQTELDDLLMVFGDLEEKTAKYKDRLKALGEPVSDGEEEEKDEGEEDEDEAG</sequence>
<dbReference type="Pfam" id="PF04871">
    <property type="entry name" value="Uso1_p115_C"/>
    <property type="match status" value="1"/>
</dbReference>
<evidence type="ECO:0000256" key="3">
    <source>
        <dbReference type="ARBA" id="ARBA00023054"/>
    </source>
</evidence>
<evidence type="ECO:0000313" key="7">
    <source>
        <dbReference type="EMBL" id="KAL1881968.1"/>
    </source>
</evidence>